<evidence type="ECO:0000256" key="1">
    <source>
        <dbReference type="ARBA" id="ARBA00022737"/>
    </source>
</evidence>
<name>A0A9P4TPV4_9PLEO</name>
<organism evidence="4 5">
    <name type="scientific">Lojkania enalia</name>
    <dbReference type="NCBI Taxonomy" id="147567"/>
    <lineage>
        <taxon>Eukaryota</taxon>
        <taxon>Fungi</taxon>
        <taxon>Dikarya</taxon>
        <taxon>Ascomycota</taxon>
        <taxon>Pezizomycotina</taxon>
        <taxon>Dothideomycetes</taxon>
        <taxon>Pleosporomycetidae</taxon>
        <taxon>Pleosporales</taxon>
        <taxon>Pleosporales incertae sedis</taxon>
        <taxon>Lojkania</taxon>
    </lineage>
</organism>
<keyword evidence="1" id="KW-0677">Repeat</keyword>
<reference evidence="5" key="1">
    <citation type="journal article" date="2020" name="Stud. Mycol.">
        <title>101 Dothideomycetes genomes: A test case for predicting lifestyles and emergence of pathogens.</title>
        <authorList>
            <person name="Haridas S."/>
            <person name="Albert R."/>
            <person name="Binder M."/>
            <person name="Bloem J."/>
            <person name="LaButti K."/>
            <person name="Salamov A."/>
            <person name="Andreopoulos B."/>
            <person name="Baker S."/>
            <person name="Barry K."/>
            <person name="Bills G."/>
            <person name="Bluhm B."/>
            <person name="Cannon C."/>
            <person name="Castanera R."/>
            <person name="Culley D."/>
            <person name="Daum C."/>
            <person name="Ezra D."/>
            <person name="Gonzalez J."/>
            <person name="Henrissat B."/>
            <person name="Kuo A."/>
            <person name="Liang C."/>
            <person name="Lipzen A."/>
            <person name="Lutzoni F."/>
            <person name="Magnuson J."/>
            <person name="Mondo S."/>
            <person name="Nolan M."/>
            <person name="Ohm R."/>
            <person name="Pangilinan J."/>
            <person name="Park H.-J."/>
            <person name="Ramirez L."/>
            <person name="Alfaro M."/>
            <person name="Sun H."/>
            <person name="Tritt A."/>
            <person name="Yoshinaga Y."/>
            <person name="Zwiers L.-H."/>
            <person name="Turgeon B."/>
            <person name="Goodwin S."/>
            <person name="Spatafora J."/>
            <person name="Crous P."/>
            <person name="Grigoriev I."/>
        </authorList>
    </citation>
    <scope>NUCLEOTIDE SEQUENCE [LARGE SCALE GENOMIC DNA]</scope>
    <source>
        <strain evidence="5">CBS 304.66</strain>
    </source>
</reference>
<evidence type="ECO:0000313" key="4">
    <source>
        <dbReference type="EMBL" id="KAF2269169.1"/>
    </source>
</evidence>
<dbReference type="InterPro" id="IPR056884">
    <property type="entry name" value="NPHP3-like_N"/>
</dbReference>
<feature type="region of interest" description="Disordered" evidence="2">
    <location>
        <begin position="1"/>
        <end position="22"/>
    </location>
</feature>
<evidence type="ECO:0000313" key="5">
    <source>
        <dbReference type="Proteomes" id="UP000800093"/>
    </source>
</evidence>
<proteinExistence type="predicted"/>
<dbReference type="Gene3D" id="1.25.40.10">
    <property type="entry name" value="Tetratricopeptide repeat domain"/>
    <property type="match status" value="2"/>
</dbReference>
<dbReference type="PANTHER" id="PTHR10039:SF14">
    <property type="entry name" value="NACHT DOMAIN-CONTAINING PROTEIN"/>
    <property type="match status" value="1"/>
</dbReference>
<dbReference type="AlphaFoldDB" id="A0A9P4TPV4"/>
<dbReference type="SUPFAM" id="SSF48452">
    <property type="entry name" value="TPR-like"/>
    <property type="match status" value="2"/>
</dbReference>
<dbReference type="Pfam" id="PF24883">
    <property type="entry name" value="NPHP3_N"/>
    <property type="match status" value="1"/>
</dbReference>
<dbReference type="Pfam" id="PF13424">
    <property type="entry name" value="TPR_12"/>
    <property type="match status" value="1"/>
</dbReference>
<comment type="caution">
    <text evidence="4">The sequence shown here is derived from an EMBL/GenBank/DDBJ whole genome shotgun (WGS) entry which is preliminary data.</text>
</comment>
<gene>
    <name evidence="4" type="ORF">CC78DRAFT_453664</name>
</gene>
<dbReference type="SUPFAM" id="SSF52540">
    <property type="entry name" value="P-loop containing nucleoside triphosphate hydrolases"/>
    <property type="match status" value="1"/>
</dbReference>
<dbReference type="Gene3D" id="3.40.50.300">
    <property type="entry name" value="P-loop containing nucleotide triphosphate hydrolases"/>
    <property type="match status" value="1"/>
</dbReference>
<protein>
    <recommendedName>
        <fullName evidence="3">NACHT domain-containing protein</fullName>
    </recommendedName>
</protein>
<dbReference type="InterPro" id="IPR027417">
    <property type="entry name" value="P-loop_NTPase"/>
</dbReference>
<dbReference type="InterPro" id="IPR011990">
    <property type="entry name" value="TPR-like_helical_dom_sf"/>
</dbReference>
<dbReference type="InterPro" id="IPR007111">
    <property type="entry name" value="NACHT_NTPase"/>
</dbReference>
<dbReference type="PANTHER" id="PTHR10039">
    <property type="entry name" value="AMELOGENIN"/>
    <property type="match status" value="1"/>
</dbReference>
<dbReference type="Proteomes" id="UP000800093">
    <property type="component" value="Unassembled WGS sequence"/>
</dbReference>
<evidence type="ECO:0000259" key="3">
    <source>
        <dbReference type="PROSITE" id="PS50837"/>
    </source>
</evidence>
<dbReference type="PROSITE" id="PS50837">
    <property type="entry name" value="NACHT"/>
    <property type="match status" value="1"/>
</dbReference>
<keyword evidence="5" id="KW-1185">Reference proteome</keyword>
<dbReference type="EMBL" id="ML986583">
    <property type="protein sequence ID" value="KAF2269169.1"/>
    <property type="molecule type" value="Genomic_DNA"/>
</dbReference>
<dbReference type="OrthoDB" id="5418336at2759"/>
<sequence>MADTARKRAASSAESSVTEGQRGKRLRLPATCEWILRESAYKAWKAGDKSASQILWIHGPPGCGKTFLAQTMVDDIQRTGSSTLFYFCDANSTPESVFRSLLVQMLQFHEIGDDLRAIIARSTAEASPGDQEPPLDLTYKLWDTISDILTEFPDVTFVIDGLDEIAEGYLQPGNFDLPSKLIQLTSIDGKANKLLLSSRTEPTIRRSMKNSLEILVTAASVNEDLERFIESEVMEYRELDEWRNAVCKTILEKSEGIFLWAALAVRSLAGRAPISASPESLGSVQASLDDLYSSILFKQATGLTEGQMLLRDQILRWVLFAIRPLHLEEMANAIAVESNAYIYDLESKATEVCGSLIKIEKGILKPIHHSLREYLMRDYPKRDEILSVRSEASNLVIAKSLLTYLSHPSFSQIYEPLNTSHFRSTYPLAEYAALYWVYHISNATKDPNMRALIADFFNSSSNWATWADKLLPHYLPLSTLPIPPRPFNTARFAYLFTLKEQLASYFEEEEKAKFTEKFEDSLRILYEGFAAQAQSECGPESLKAAQRLQDLAELYSWISKYRSQALAQLQAASFIISKKIGLEAEGLSITVHQALADEYKRAGKYNDAQKLLEVLTQNGTLSSRDPRRMFALDALGWVNMRLGNLNAAESHLTHAKDLASQIYGSQSPMTLRSKVTLAEVLGKMGRHEEAEALCAELKEQLRKHRDDGIPLPKDSISQLNTLASVFMQEGKFREAKSTYEIVVDDRRRTFGDGHGMTLWAEMQLGTAMEKAGDVDGARILFANLLPRQEKALGASHPDVKDVKERLR</sequence>
<dbReference type="Pfam" id="PF22939">
    <property type="entry name" value="WHD_GPIID"/>
    <property type="match status" value="1"/>
</dbReference>
<evidence type="ECO:0000256" key="2">
    <source>
        <dbReference type="SAM" id="MobiDB-lite"/>
    </source>
</evidence>
<dbReference type="InterPro" id="IPR054471">
    <property type="entry name" value="GPIID_WHD"/>
</dbReference>
<dbReference type="Pfam" id="PF13374">
    <property type="entry name" value="TPR_10"/>
    <property type="match status" value="1"/>
</dbReference>
<feature type="domain" description="NACHT" evidence="3">
    <location>
        <begin position="53"/>
        <end position="200"/>
    </location>
</feature>
<accession>A0A9P4TPV4</accession>